<reference evidence="6" key="1">
    <citation type="submission" date="2022-07" db="EMBL/GenBank/DDBJ databases">
        <authorList>
            <person name="Li W.-J."/>
            <person name="Deng Q.-Q."/>
        </authorList>
    </citation>
    <scope>NUCLEOTIDE SEQUENCE</scope>
    <source>
        <strain evidence="6">SYSU M60031</strain>
    </source>
</reference>
<dbReference type="GO" id="GO:0004601">
    <property type="term" value="F:peroxidase activity"/>
    <property type="evidence" value="ECO:0007669"/>
    <property type="project" value="UniProtKB-KW"/>
</dbReference>
<organism evidence="6 7">
    <name type="scientific">Ectobacillus ponti</name>
    <dbReference type="NCBI Taxonomy" id="2961894"/>
    <lineage>
        <taxon>Bacteria</taxon>
        <taxon>Bacillati</taxon>
        <taxon>Bacillota</taxon>
        <taxon>Bacilli</taxon>
        <taxon>Bacillales</taxon>
        <taxon>Bacillaceae</taxon>
        <taxon>Ectobacillus</taxon>
    </lineage>
</organism>
<dbReference type="EMBL" id="JANCLT010000003">
    <property type="protein sequence ID" value="MCP8968385.1"/>
    <property type="molecule type" value="Genomic_DNA"/>
</dbReference>
<name>A0AA41X8L8_9BACI</name>
<dbReference type="AlphaFoldDB" id="A0AA41X8L8"/>
<dbReference type="PIRSF" id="PIRSF000303">
    <property type="entry name" value="Glutathion_perox"/>
    <property type="match status" value="1"/>
</dbReference>
<accession>A0AA41X8L8</accession>
<dbReference type="GO" id="GO:0034599">
    <property type="term" value="P:cellular response to oxidative stress"/>
    <property type="evidence" value="ECO:0007669"/>
    <property type="project" value="TreeGrafter"/>
</dbReference>
<dbReference type="PROSITE" id="PS00460">
    <property type="entry name" value="GLUTATHIONE_PEROXID_1"/>
    <property type="match status" value="1"/>
</dbReference>
<evidence type="ECO:0000256" key="5">
    <source>
        <dbReference type="RuleBase" id="RU000499"/>
    </source>
</evidence>
<gene>
    <name evidence="6" type="ORF">NK662_07490</name>
</gene>
<dbReference type="PROSITE" id="PS51355">
    <property type="entry name" value="GLUTATHIONE_PEROXID_3"/>
    <property type="match status" value="1"/>
</dbReference>
<comment type="caution">
    <text evidence="6">The sequence shown here is derived from an EMBL/GenBank/DDBJ whole genome shotgun (WGS) entry which is preliminary data.</text>
</comment>
<comment type="similarity">
    <text evidence="1 5">Belongs to the glutathione peroxidase family.</text>
</comment>
<dbReference type="CDD" id="cd00340">
    <property type="entry name" value="GSH_Peroxidase"/>
    <property type="match status" value="1"/>
</dbReference>
<dbReference type="InterPro" id="IPR000889">
    <property type="entry name" value="Glutathione_peroxidase"/>
</dbReference>
<proteinExistence type="inferred from homology"/>
<dbReference type="InterPro" id="IPR029759">
    <property type="entry name" value="GPX_AS"/>
</dbReference>
<dbReference type="Gene3D" id="3.40.30.10">
    <property type="entry name" value="Glutaredoxin"/>
    <property type="match status" value="1"/>
</dbReference>
<evidence type="ECO:0000313" key="6">
    <source>
        <dbReference type="EMBL" id="MCP8968385.1"/>
    </source>
</evidence>
<keyword evidence="2 5" id="KW-0575">Peroxidase</keyword>
<evidence type="ECO:0000256" key="3">
    <source>
        <dbReference type="ARBA" id="ARBA00023002"/>
    </source>
</evidence>
<dbReference type="FunFam" id="3.40.30.10:FF:000010">
    <property type="entry name" value="Glutathione peroxidase"/>
    <property type="match status" value="1"/>
</dbReference>
<evidence type="ECO:0000256" key="2">
    <source>
        <dbReference type="ARBA" id="ARBA00022559"/>
    </source>
</evidence>
<keyword evidence="3 5" id="KW-0560">Oxidoreductase</keyword>
<dbReference type="SUPFAM" id="SSF52833">
    <property type="entry name" value="Thioredoxin-like"/>
    <property type="match status" value="1"/>
</dbReference>
<feature type="active site" evidence="4">
    <location>
        <position position="20"/>
    </location>
</feature>
<evidence type="ECO:0000313" key="7">
    <source>
        <dbReference type="Proteomes" id="UP001156102"/>
    </source>
</evidence>
<evidence type="ECO:0000256" key="1">
    <source>
        <dbReference type="ARBA" id="ARBA00006926"/>
    </source>
</evidence>
<dbReference type="PRINTS" id="PR01011">
    <property type="entry name" value="GLUTPROXDASE"/>
</dbReference>
<dbReference type="InterPro" id="IPR036249">
    <property type="entry name" value="Thioredoxin-like_sf"/>
</dbReference>
<evidence type="ECO:0000256" key="4">
    <source>
        <dbReference type="PIRSR" id="PIRSR000303-1"/>
    </source>
</evidence>
<dbReference type="PANTHER" id="PTHR11592:SF78">
    <property type="entry name" value="GLUTATHIONE PEROXIDASE"/>
    <property type="match status" value="1"/>
</dbReference>
<sequence length="140" mass="15889">MDLAQYKGKVMLVVNVASECGYTPQYEGLQQLYGTYKEKGLEILAFPSNDFAQEKGSIEEIKQFCTLNYGVTFDLFDKIHVKGEGVHPLYRLLTENASPAGEVEWNFEKFLLDREGKVVARYKSSVEPAELKADIEKLLK</sequence>
<dbReference type="Pfam" id="PF00255">
    <property type="entry name" value="GSHPx"/>
    <property type="match status" value="1"/>
</dbReference>
<keyword evidence="7" id="KW-1185">Reference proteome</keyword>
<protein>
    <recommendedName>
        <fullName evidence="5">Glutathione peroxidase</fullName>
    </recommendedName>
</protein>
<dbReference type="PANTHER" id="PTHR11592">
    <property type="entry name" value="GLUTATHIONE PEROXIDASE"/>
    <property type="match status" value="1"/>
</dbReference>
<dbReference type="Proteomes" id="UP001156102">
    <property type="component" value="Unassembled WGS sequence"/>
</dbReference>